<dbReference type="GO" id="GO:0016787">
    <property type="term" value="F:hydrolase activity"/>
    <property type="evidence" value="ECO:0007669"/>
    <property type="project" value="UniProtKB-KW"/>
</dbReference>
<evidence type="ECO:0000256" key="2">
    <source>
        <dbReference type="ARBA" id="ARBA00022801"/>
    </source>
</evidence>
<dbReference type="Pfam" id="PF00702">
    <property type="entry name" value="Hydrolase"/>
    <property type="match status" value="1"/>
</dbReference>
<dbReference type="OrthoDB" id="367448at2"/>
<dbReference type="PANTHER" id="PTHR46470">
    <property type="entry name" value="N-ACYLNEURAMINATE-9-PHOSPHATASE"/>
    <property type="match status" value="1"/>
</dbReference>
<sequence>MRSYLGLDQIQVISFDLDDTLYDNRPIIIKAETEFLKFMQQIAPAQHQWQREYWLSQKQQILQQSPELSHDTWQSREQTLKYTLQQQAISEMQVQQLTRQGMEHFLFHRSNVEVPQSSIDLLNSLSQHYPLIGISNGNVDPSRIGIADYFQFILHSGNGLRMKPAPDMFALACERLQLAPEHILHVGDNAQADVFGARNFGCQAAWLNPGYGQTEKQTPITTLPHIELSDIQQLRYLLP</sequence>
<dbReference type="SFLD" id="SFLDS00003">
    <property type="entry name" value="Haloacid_Dehalogenase"/>
    <property type="match status" value="1"/>
</dbReference>
<keyword evidence="2 4" id="KW-0378">Hydrolase</keyword>
<evidence type="ECO:0000313" key="4">
    <source>
        <dbReference type="EMBL" id="RLV60277.1"/>
    </source>
</evidence>
<evidence type="ECO:0000256" key="1">
    <source>
        <dbReference type="ARBA" id="ARBA00001946"/>
    </source>
</evidence>
<dbReference type="EMBL" id="QZEI01000018">
    <property type="protein sequence ID" value="RLV60277.1"/>
    <property type="molecule type" value="Genomic_DNA"/>
</dbReference>
<evidence type="ECO:0000256" key="3">
    <source>
        <dbReference type="ARBA" id="ARBA00022842"/>
    </source>
</evidence>
<proteinExistence type="predicted"/>
<dbReference type="NCBIfam" id="TIGR01549">
    <property type="entry name" value="HAD-SF-IA-v1"/>
    <property type="match status" value="1"/>
</dbReference>
<dbReference type="PANTHER" id="PTHR46470:SF4">
    <property type="entry name" value="5-AMINO-6-(5-PHOSPHO-D-RIBITYLAMINO)URACIL PHOSPHATASE YIGB"/>
    <property type="match status" value="1"/>
</dbReference>
<comment type="caution">
    <text evidence="4">The sequence shown here is derived from an EMBL/GenBank/DDBJ whole genome shotgun (WGS) entry which is preliminary data.</text>
</comment>
<keyword evidence="3" id="KW-0460">Magnesium</keyword>
<dbReference type="Gene3D" id="1.20.120.1600">
    <property type="match status" value="1"/>
</dbReference>
<gene>
    <name evidence="4" type="ORF">D5018_07740</name>
</gene>
<accession>A0A3L8PXU5</accession>
<name>A0A3L8PXU5_9GAMM</name>
<dbReference type="InterPro" id="IPR006439">
    <property type="entry name" value="HAD-SF_hydro_IA"/>
</dbReference>
<dbReference type="InterPro" id="IPR036412">
    <property type="entry name" value="HAD-like_sf"/>
</dbReference>
<dbReference type="AlphaFoldDB" id="A0A3L8PXU5"/>
<dbReference type="InterPro" id="IPR023214">
    <property type="entry name" value="HAD_sf"/>
</dbReference>
<organism evidence="4 5">
    <name type="scientific">Parashewanella curva</name>
    <dbReference type="NCBI Taxonomy" id="2338552"/>
    <lineage>
        <taxon>Bacteria</taxon>
        <taxon>Pseudomonadati</taxon>
        <taxon>Pseudomonadota</taxon>
        <taxon>Gammaproteobacteria</taxon>
        <taxon>Alteromonadales</taxon>
        <taxon>Shewanellaceae</taxon>
        <taxon>Parashewanella</taxon>
    </lineage>
</organism>
<dbReference type="NCBIfam" id="TIGR01509">
    <property type="entry name" value="HAD-SF-IA-v3"/>
    <property type="match status" value="1"/>
</dbReference>
<dbReference type="PRINTS" id="PR00413">
    <property type="entry name" value="HADHALOGNASE"/>
</dbReference>
<reference evidence="4 5" key="1">
    <citation type="submission" date="2018-09" db="EMBL/GenBank/DDBJ databases">
        <title>Phylogeny of the Shewanellaceae, and recommendation for two new genera, Pseudoshewanella and Parashewanella.</title>
        <authorList>
            <person name="Wang G."/>
        </authorList>
    </citation>
    <scope>NUCLEOTIDE SEQUENCE [LARGE SCALE GENOMIC DNA]</scope>
    <source>
        <strain evidence="4 5">C51</strain>
    </source>
</reference>
<protein>
    <submittedName>
        <fullName evidence="4">HAD family hydrolase</fullName>
    </submittedName>
</protein>
<dbReference type="Proteomes" id="UP000281474">
    <property type="component" value="Unassembled WGS sequence"/>
</dbReference>
<dbReference type="GO" id="GO:0009231">
    <property type="term" value="P:riboflavin biosynthetic process"/>
    <property type="evidence" value="ECO:0007669"/>
    <property type="project" value="TreeGrafter"/>
</dbReference>
<keyword evidence="5" id="KW-1185">Reference proteome</keyword>
<dbReference type="InterPro" id="IPR051400">
    <property type="entry name" value="HAD-like_hydrolase"/>
</dbReference>
<dbReference type="SFLD" id="SFLDG01129">
    <property type="entry name" value="C1.5:_HAD__Beta-PGM__Phosphata"/>
    <property type="match status" value="1"/>
</dbReference>
<dbReference type="SUPFAM" id="SSF56784">
    <property type="entry name" value="HAD-like"/>
    <property type="match status" value="1"/>
</dbReference>
<dbReference type="Gene3D" id="3.40.50.1000">
    <property type="entry name" value="HAD superfamily/HAD-like"/>
    <property type="match status" value="1"/>
</dbReference>
<comment type="cofactor">
    <cofactor evidence="1">
        <name>Mg(2+)</name>
        <dbReference type="ChEBI" id="CHEBI:18420"/>
    </cofactor>
</comment>
<evidence type="ECO:0000313" key="5">
    <source>
        <dbReference type="Proteomes" id="UP000281474"/>
    </source>
</evidence>